<evidence type="ECO:0000313" key="4">
    <source>
        <dbReference type="Proteomes" id="UP000287033"/>
    </source>
</evidence>
<dbReference type="OrthoDB" id="9948009at2759"/>
<feature type="compositionally biased region" description="Basic residues" evidence="1">
    <location>
        <begin position="83"/>
        <end position="99"/>
    </location>
</feature>
<evidence type="ECO:0000259" key="2">
    <source>
        <dbReference type="PROSITE" id="PS50003"/>
    </source>
</evidence>
<dbReference type="Proteomes" id="UP000287033">
    <property type="component" value="Unassembled WGS sequence"/>
</dbReference>
<dbReference type="STRING" id="137246.A0A401T2A8"/>
<feature type="compositionally biased region" description="Polar residues" evidence="1">
    <location>
        <begin position="203"/>
        <end position="213"/>
    </location>
</feature>
<sequence length="351" mass="39726">MVELGKYQRCQELRGFMKKNQFRLVLIRRSGTKVSELKFQVNDAEEKDSWLRALNEAIEEANNKEFDQVTVDEKSSLDHLTRNRARINHSRRPPTRQHRKEVASAMSSGIQRLELGAQTLIIEESTDEAQLKEKEGEGLGAEGRTAEEGEGLPVKEGEGPPAEEGEVGSCTRETISDLLKNEGESDFQTKASTDTNEMEKQQSETNSNSSLNRANLPRVKCASLGDILSESKQQLITKQFDTYGNLKNTNVEKMESSIAFELKVTRELLQQVSGKDAAVEQHLQSTTTQDNWSTRSAARLLNDAMAKWSEADKVLQELKDLKELYKKPETLTSEESERRKNLLTFYRRSVP</sequence>
<dbReference type="EMBL" id="BEZZ01000877">
    <property type="protein sequence ID" value="GCC36744.1"/>
    <property type="molecule type" value="Genomic_DNA"/>
</dbReference>
<feature type="domain" description="PH" evidence="2">
    <location>
        <begin position="1"/>
        <end position="59"/>
    </location>
</feature>
<dbReference type="AlphaFoldDB" id="A0A401T2A8"/>
<keyword evidence="4" id="KW-1185">Reference proteome</keyword>
<proteinExistence type="predicted"/>
<accession>A0A401T2A8</accession>
<dbReference type="PANTHER" id="PTHR15871:SF5">
    <property type="entry name" value="PX DOMAIN-CONTAINING PROTEIN"/>
    <property type="match status" value="1"/>
</dbReference>
<dbReference type="InterPro" id="IPR001849">
    <property type="entry name" value="PH_domain"/>
</dbReference>
<evidence type="ECO:0000256" key="1">
    <source>
        <dbReference type="SAM" id="MobiDB-lite"/>
    </source>
</evidence>
<organism evidence="3 4">
    <name type="scientific">Chiloscyllium punctatum</name>
    <name type="common">Brownbanded bambooshark</name>
    <name type="synonym">Hemiscyllium punctatum</name>
    <dbReference type="NCBI Taxonomy" id="137246"/>
    <lineage>
        <taxon>Eukaryota</taxon>
        <taxon>Metazoa</taxon>
        <taxon>Chordata</taxon>
        <taxon>Craniata</taxon>
        <taxon>Vertebrata</taxon>
        <taxon>Chondrichthyes</taxon>
        <taxon>Elasmobranchii</taxon>
        <taxon>Galeomorphii</taxon>
        <taxon>Galeoidea</taxon>
        <taxon>Orectolobiformes</taxon>
        <taxon>Hemiscylliidae</taxon>
        <taxon>Chiloscyllium</taxon>
    </lineage>
</organism>
<feature type="region of interest" description="Disordered" evidence="1">
    <location>
        <begin position="124"/>
        <end position="214"/>
    </location>
</feature>
<feature type="compositionally biased region" description="Polar residues" evidence="1">
    <location>
        <begin position="186"/>
        <end position="195"/>
    </location>
</feature>
<protein>
    <recommendedName>
        <fullName evidence="2">PH domain-containing protein</fullName>
    </recommendedName>
</protein>
<dbReference type="OMA" id="LGHWKDR"/>
<comment type="caution">
    <text evidence="3">The sequence shown here is derived from an EMBL/GenBank/DDBJ whole genome shotgun (WGS) entry which is preliminary data.</text>
</comment>
<dbReference type="PANTHER" id="PTHR15871">
    <property type="entry name" value="PH DOMAIN-CONTAINING PROTEIN"/>
    <property type="match status" value="1"/>
</dbReference>
<dbReference type="SUPFAM" id="SSF50729">
    <property type="entry name" value="PH domain-like"/>
    <property type="match status" value="1"/>
</dbReference>
<name>A0A401T2A8_CHIPU</name>
<reference evidence="3 4" key="1">
    <citation type="journal article" date="2018" name="Nat. Ecol. Evol.">
        <title>Shark genomes provide insights into elasmobranch evolution and the origin of vertebrates.</title>
        <authorList>
            <person name="Hara Y"/>
            <person name="Yamaguchi K"/>
            <person name="Onimaru K"/>
            <person name="Kadota M"/>
            <person name="Koyanagi M"/>
            <person name="Keeley SD"/>
            <person name="Tatsumi K"/>
            <person name="Tanaka K"/>
            <person name="Motone F"/>
            <person name="Kageyama Y"/>
            <person name="Nozu R"/>
            <person name="Adachi N"/>
            <person name="Nishimura O"/>
            <person name="Nakagawa R"/>
            <person name="Tanegashima C"/>
            <person name="Kiyatake I"/>
            <person name="Matsumoto R"/>
            <person name="Murakumo K"/>
            <person name="Nishida K"/>
            <person name="Terakita A"/>
            <person name="Kuratani S"/>
            <person name="Sato K"/>
            <person name="Hyodo S Kuraku.S."/>
        </authorList>
    </citation>
    <scope>NUCLEOTIDE SEQUENCE [LARGE SCALE GENOMIC DNA]</scope>
</reference>
<dbReference type="PROSITE" id="PS50003">
    <property type="entry name" value="PH_DOMAIN"/>
    <property type="match status" value="1"/>
</dbReference>
<gene>
    <name evidence="3" type="ORF">chiPu_0015242</name>
</gene>
<evidence type="ECO:0000313" key="3">
    <source>
        <dbReference type="EMBL" id="GCC36744.1"/>
    </source>
</evidence>
<dbReference type="InterPro" id="IPR043448">
    <property type="entry name" value="PKHO1/2"/>
</dbReference>
<feature type="region of interest" description="Disordered" evidence="1">
    <location>
        <begin position="83"/>
        <end position="108"/>
    </location>
</feature>